<evidence type="ECO:0000313" key="1">
    <source>
        <dbReference type="EMBL" id="TCO38974.1"/>
    </source>
</evidence>
<comment type="caution">
    <text evidence="1">The sequence shown here is derived from an EMBL/GenBank/DDBJ whole genome shotgun (WGS) entry which is preliminary data.</text>
</comment>
<dbReference type="AlphaFoldDB" id="A0A4R2I4D0"/>
<evidence type="ECO:0000313" key="2">
    <source>
        <dbReference type="Proteomes" id="UP000295573"/>
    </source>
</evidence>
<dbReference type="Proteomes" id="UP000295573">
    <property type="component" value="Unassembled WGS sequence"/>
</dbReference>
<sequence length="194" mass="22121">MPATKPGPRSFDPVVVGNRETDAWAAYYRHEWRSFLVASVGMVGAAFGMPPHRTLAGAWYVLRANQLWAPYPDNQPDAAREYMRRFYQLVALDLDAAQAAALEVEWWRIHREHQHDESVTTEQLEAALVELYSFVYGAEPDDVRPAARKRVEAMDLSDRWVRARSHRDDPLLAAERRALVASYAALRAAVERTD</sequence>
<protein>
    <submittedName>
        <fullName evidence="1">Uncharacterized protein</fullName>
    </submittedName>
</protein>
<name>A0A4R2I4D0_9ACTN</name>
<dbReference type="OrthoDB" id="9088272at2"/>
<reference evidence="1 2" key="1">
    <citation type="journal article" date="2015" name="Stand. Genomic Sci.">
        <title>Genomic Encyclopedia of Bacterial and Archaeal Type Strains, Phase III: the genomes of soil and plant-associated and newly described type strains.</title>
        <authorList>
            <person name="Whitman W.B."/>
            <person name="Woyke T."/>
            <person name="Klenk H.P."/>
            <person name="Zhou Y."/>
            <person name="Lilburn T.G."/>
            <person name="Beck B.J."/>
            <person name="De Vos P."/>
            <person name="Vandamme P."/>
            <person name="Eisen J.A."/>
            <person name="Garrity G."/>
            <person name="Hugenholtz P."/>
            <person name="Kyrpides N.C."/>
        </authorList>
    </citation>
    <scope>NUCLEOTIDE SEQUENCE [LARGE SCALE GENOMIC DNA]</scope>
    <source>
        <strain evidence="1 2">VKM Ac-2541</strain>
    </source>
</reference>
<accession>A0A4R2I4D0</accession>
<proteinExistence type="predicted"/>
<dbReference type="EMBL" id="SLWR01000019">
    <property type="protein sequence ID" value="TCO38974.1"/>
    <property type="molecule type" value="Genomic_DNA"/>
</dbReference>
<keyword evidence="2" id="KW-1185">Reference proteome</keyword>
<gene>
    <name evidence="1" type="ORF">EV646_11916</name>
</gene>
<organism evidence="1 2">
    <name type="scientific">Kribbella antiqua</name>
    <dbReference type="NCBI Taxonomy" id="2512217"/>
    <lineage>
        <taxon>Bacteria</taxon>
        <taxon>Bacillati</taxon>
        <taxon>Actinomycetota</taxon>
        <taxon>Actinomycetes</taxon>
        <taxon>Propionibacteriales</taxon>
        <taxon>Kribbellaceae</taxon>
        <taxon>Kribbella</taxon>
    </lineage>
</organism>
<dbReference type="RefSeq" id="WP_132157186.1">
    <property type="nucleotide sequence ID" value="NZ_SLWR01000019.1"/>
</dbReference>